<accession>A0A3R5UY88</accession>
<dbReference type="RefSeq" id="WP_128466692.1">
    <property type="nucleotide sequence ID" value="NZ_CP035108.1"/>
</dbReference>
<feature type="chain" id="PRO_5018759327" evidence="4">
    <location>
        <begin position="22"/>
        <end position="379"/>
    </location>
</feature>
<feature type="binding site" evidence="3">
    <location>
        <position position="227"/>
    </location>
    <ligand>
        <name>substrate</name>
    </ligand>
</feature>
<dbReference type="OrthoDB" id="9815946at2"/>
<feature type="signal peptide" evidence="4">
    <location>
        <begin position="1"/>
        <end position="21"/>
    </location>
</feature>
<dbReference type="InterPro" id="IPR026289">
    <property type="entry name" value="SBP_TakP-like"/>
</dbReference>
<sequence>MKKLVKLLISCVMFTALIFTAAGCGQDKKAETAAAPAAAAQEAKTYEWKMATTWSTGIPWHDTAVHFAETVEKITNGQLKIKIFPDGALVPAFEVFDAVRNGVVEMGHDWPGYWKGKDEGFVAFASVPFGLNNIEYSIWLMEGGGQALADELYGNFGLKPLMGGNSGQEMGFFTKSPVTDVKQLAGMKIRTVGWAADILKEMGVSVTPLPGGEIYLAFERGVLDSAEFSTPFITYPMGFQEIAKNVMLPGWHQTGVQNMFTVNKKSYEELPPYLQQALVIASYETQMWDIARSEKKNAEAILKYQAEGVKFNKLDAASLNELRKTTDAYLTKIRATNPLLDKILASQNSFIAEYSVWKDLRGGVAAFPKDDYLAGKHYE</sequence>
<dbReference type="Gene3D" id="3.40.190.170">
    <property type="entry name" value="Bacterial extracellular solute-binding protein, family 7"/>
    <property type="match status" value="1"/>
</dbReference>
<evidence type="ECO:0000313" key="5">
    <source>
        <dbReference type="EMBL" id="QAR33406.1"/>
    </source>
</evidence>
<dbReference type="Gene3D" id="3.40.190.10">
    <property type="entry name" value="Periplasmic binding protein-like II"/>
    <property type="match status" value="1"/>
</dbReference>
<reference evidence="5 6" key="1">
    <citation type="submission" date="2019-01" db="EMBL/GenBank/DDBJ databases">
        <title>Geovibrio thiophilus DSM 11263, complete genome.</title>
        <authorList>
            <person name="Spring S."/>
            <person name="Bunk B."/>
            <person name="Sproer C."/>
        </authorList>
    </citation>
    <scope>NUCLEOTIDE SEQUENCE [LARGE SCALE GENOMIC DNA]</scope>
    <source>
        <strain evidence="5 6">DSM 11263</strain>
    </source>
</reference>
<dbReference type="GO" id="GO:0046872">
    <property type="term" value="F:metal ion binding"/>
    <property type="evidence" value="ECO:0007669"/>
    <property type="project" value="UniProtKB-KW"/>
</dbReference>
<dbReference type="Proteomes" id="UP000287502">
    <property type="component" value="Chromosome"/>
</dbReference>
<evidence type="ECO:0000313" key="6">
    <source>
        <dbReference type="Proteomes" id="UP000287502"/>
    </source>
</evidence>
<dbReference type="PANTHER" id="PTHR33376:SF5">
    <property type="entry name" value="EXTRACYTOPLASMIC SOLUTE RECEPTOR PROTEIN"/>
    <property type="match status" value="1"/>
</dbReference>
<feature type="binding site" evidence="3">
    <location>
        <position position="228"/>
    </location>
    <ligand>
        <name>Na(+)</name>
        <dbReference type="ChEBI" id="CHEBI:29101"/>
    </ligand>
</feature>
<dbReference type="GO" id="GO:0031317">
    <property type="term" value="C:tripartite ATP-independent periplasmic transporter complex"/>
    <property type="evidence" value="ECO:0007669"/>
    <property type="project" value="InterPro"/>
</dbReference>
<dbReference type="InterPro" id="IPR018389">
    <property type="entry name" value="DctP_fam"/>
</dbReference>
<name>A0A3R5UY88_9BACT</name>
<dbReference type="KEGG" id="gtl:EP073_08335"/>
<gene>
    <name evidence="5" type="ORF">EP073_08335</name>
</gene>
<keyword evidence="1 4" id="KW-0732">Signal</keyword>
<keyword evidence="6" id="KW-1185">Reference proteome</keyword>
<dbReference type="AlphaFoldDB" id="A0A3R5UY88"/>
<dbReference type="PANTHER" id="PTHR33376">
    <property type="match status" value="1"/>
</dbReference>
<dbReference type="NCBIfam" id="NF037995">
    <property type="entry name" value="TRAP_S1"/>
    <property type="match status" value="1"/>
</dbReference>
<evidence type="ECO:0000256" key="3">
    <source>
        <dbReference type="PIRSR" id="PIRSR039026-2"/>
    </source>
</evidence>
<dbReference type="PIRSF" id="PIRSF039026">
    <property type="entry name" value="SiaP"/>
    <property type="match status" value="1"/>
</dbReference>
<dbReference type="Pfam" id="PF03480">
    <property type="entry name" value="DctP"/>
    <property type="match status" value="1"/>
</dbReference>
<proteinExistence type="predicted"/>
<feature type="binding site" evidence="2">
    <location>
        <position position="190"/>
    </location>
    <ligand>
        <name>substrate</name>
    </ligand>
</feature>
<organism evidence="5 6">
    <name type="scientific">Geovibrio thiophilus</name>
    <dbReference type="NCBI Taxonomy" id="139438"/>
    <lineage>
        <taxon>Bacteria</taxon>
        <taxon>Pseudomonadati</taxon>
        <taxon>Deferribacterota</taxon>
        <taxon>Deferribacteres</taxon>
        <taxon>Deferribacterales</taxon>
        <taxon>Geovibrionaceae</taxon>
        <taxon>Geovibrio</taxon>
    </lineage>
</organism>
<evidence type="ECO:0000256" key="2">
    <source>
        <dbReference type="PIRSR" id="PIRSR039026-1"/>
    </source>
</evidence>
<dbReference type="EMBL" id="CP035108">
    <property type="protein sequence ID" value="QAR33406.1"/>
    <property type="molecule type" value="Genomic_DNA"/>
</dbReference>
<evidence type="ECO:0000256" key="1">
    <source>
        <dbReference type="ARBA" id="ARBA00022729"/>
    </source>
</evidence>
<keyword evidence="3" id="KW-0479">Metal-binding</keyword>
<feature type="binding site" evidence="2">
    <location>
        <position position="169"/>
    </location>
    <ligand>
        <name>substrate</name>
    </ligand>
</feature>
<feature type="binding site" evidence="3">
    <location>
        <position position="253"/>
    </location>
    <ligand>
        <name>substrate</name>
    </ligand>
</feature>
<dbReference type="GO" id="GO:0055085">
    <property type="term" value="P:transmembrane transport"/>
    <property type="evidence" value="ECO:0007669"/>
    <property type="project" value="InterPro"/>
</dbReference>
<dbReference type="InterPro" id="IPR038404">
    <property type="entry name" value="TRAP_DctP_sf"/>
</dbReference>
<dbReference type="PROSITE" id="PS51257">
    <property type="entry name" value="PROKAR_LIPOPROTEIN"/>
    <property type="match status" value="1"/>
</dbReference>
<evidence type="ECO:0000256" key="4">
    <source>
        <dbReference type="SAM" id="SignalP"/>
    </source>
</evidence>
<protein>
    <submittedName>
        <fullName evidence="5">ABC transporter substrate-binding protein</fullName>
    </submittedName>
</protein>